<dbReference type="GO" id="GO:0000338">
    <property type="term" value="P:protein deneddylation"/>
    <property type="evidence" value="ECO:0007669"/>
    <property type="project" value="TreeGrafter"/>
</dbReference>
<accession>A0AAV7I606</accession>
<reference evidence="6 7" key="1">
    <citation type="journal article" date="2021" name="J. Hered.">
        <title>A chromosome-level genome assembly of the parasitoid wasp, Cotesia glomerata (Hymenoptera: Braconidae).</title>
        <authorList>
            <person name="Pinto B.J."/>
            <person name="Weis J.J."/>
            <person name="Gamble T."/>
            <person name="Ode P.J."/>
            <person name="Paul R."/>
            <person name="Zaspel J.M."/>
        </authorList>
    </citation>
    <scope>NUCLEOTIDE SEQUENCE [LARGE SCALE GENOMIC DNA]</scope>
    <source>
        <strain evidence="6">CgM1</strain>
    </source>
</reference>
<protein>
    <recommendedName>
        <fullName evidence="5">Ubiquitin-like protease family profile domain-containing protein</fullName>
    </recommendedName>
</protein>
<sequence>MLLKFMQFYNIKVQNFMRYKAEEIQHANETKQNFLKLDVGDNVESRKELHVHKYSVSEKELSSLKIPPPDCSRTDDFWLTDYVIMAFISIVSKEARKNGHSIIPIDSIITYQLINENSLTNGLHNGLIKNKVDIFKFWLLPVLMDNNHWVLFFIDHVKKVVVFINSNSQWRGNKNCLRLSRFKKHHVIEKILEFADIYGLDSKNKSSMTWKVYAPPDIIQQNDGYNCGVHVCLWAYVICHTAPIMFSNGDMTAARHAIKRTLIENHNTDCDDLKSFFDEEEVVEKDQEKLKIVQQNKYRNDEAVQIFITRPQGWDTTIAYLGKVLLM</sequence>
<keyword evidence="7" id="KW-1185">Reference proteome</keyword>
<dbReference type="GO" id="GO:0006508">
    <property type="term" value="P:proteolysis"/>
    <property type="evidence" value="ECO:0007669"/>
    <property type="project" value="UniProtKB-KW"/>
</dbReference>
<gene>
    <name evidence="6" type="ORF">KQX54_015128</name>
</gene>
<keyword evidence="4" id="KW-0788">Thiol protease</keyword>
<evidence type="ECO:0000313" key="6">
    <source>
        <dbReference type="EMBL" id="KAH0546774.1"/>
    </source>
</evidence>
<dbReference type="InterPro" id="IPR044613">
    <property type="entry name" value="Nep1/2-like"/>
</dbReference>
<evidence type="ECO:0000256" key="4">
    <source>
        <dbReference type="ARBA" id="ARBA00022807"/>
    </source>
</evidence>
<dbReference type="Gene3D" id="3.40.395.10">
    <property type="entry name" value="Adenoviral Proteinase, Chain A"/>
    <property type="match status" value="1"/>
</dbReference>
<dbReference type="InterPro" id="IPR038765">
    <property type="entry name" value="Papain-like_cys_pep_sf"/>
</dbReference>
<dbReference type="PANTHER" id="PTHR46468">
    <property type="entry name" value="SENTRIN-SPECIFIC PROTEASE 8"/>
    <property type="match status" value="1"/>
</dbReference>
<keyword evidence="2" id="KW-0645">Protease</keyword>
<organism evidence="6 7">
    <name type="scientific">Cotesia glomerata</name>
    <name type="common">Lepidopteran parasitic wasp</name>
    <name type="synonym">Apanteles glomeratus</name>
    <dbReference type="NCBI Taxonomy" id="32391"/>
    <lineage>
        <taxon>Eukaryota</taxon>
        <taxon>Metazoa</taxon>
        <taxon>Ecdysozoa</taxon>
        <taxon>Arthropoda</taxon>
        <taxon>Hexapoda</taxon>
        <taxon>Insecta</taxon>
        <taxon>Pterygota</taxon>
        <taxon>Neoptera</taxon>
        <taxon>Endopterygota</taxon>
        <taxon>Hymenoptera</taxon>
        <taxon>Apocrita</taxon>
        <taxon>Ichneumonoidea</taxon>
        <taxon>Braconidae</taxon>
        <taxon>Microgastrinae</taxon>
        <taxon>Cotesia</taxon>
    </lineage>
</organism>
<evidence type="ECO:0000256" key="3">
    <source>
        <dbReference type="ARBA" id="ARBA00022801"/>
    </source>
</evidence>
<feature type="domain" description="Ubiquitin-like protease family profile" evidence="5">
    <location>
        <begin position="54"/>
        <end position="238"/>
    </location>
</feature>
<evidence type="ECO:0000256" key="1">
    <source>
        <dbReference type="ARBA" id="ARBA00005234"/>
    </source>
</evidence>
<dbReference type="SUPFAM" id="SSF54001">
    <property type="entry name" value="Cysteine proteinases"/>
    <property type="match status" value="1"/>
</dbReference>
<dbReference type="PANTHER" id="PTHR46468:SF1">
    <property type="entry name" value="SENTRIN-SPECIFIC PROTEASE 8"/>
    <property type="match status" value="1"/>
</dbReference>
<dbReference type="EMBL" id="JAHXZJ010002237">
    <property type="protein sequence ID" value="KAH0546774.1"/>
    <property type="molecule type" value="Genomic_DNA"/>
</dbReference>
<name>A0AAV7I606_COTGL</name>
<dbReference type="Pfam" id="PF02902">
    <property type="entry name" value="Peptidase_C48"/>
    <property type="match status" value="1"/>
</dbReference>
<keyword evidence="3" id="KW-0378">Hydrolase</keyword>
<dbReference type="GO" id="GO:0019784">
    <property type="term" value="F:deNEDDylase activity"/>
    <property type="evidence" value="ECO:0007669"/>
    <property type="project" value="InterPro"/>
</dbReference>
<evidence type="ECO:0000313" key="7">
    <source>
        <dbReference type="Proteomes" id="UP000826195"/>
    </source>
</evidence>
<comment type="caution">
    <text evidence="6">The sequence shown here is derived from an EMBL/GenBank/DDBJ whole genome shotgun (WGS) entry which is preliminary data.</text>
</comment>
<evidence type="ECO:0000256" key="2">
    <source>
        <dbReference type="ARBA" id="ARBA00022670"/>
    </source>
</evidence>
<dbReference type="AlphaFoldDB" id="A0AAV7I606"/>
<dbReference type="PROSITE" id="PS50600">
    <property type="entry name" value="ULP_PROTEASE"/>
    <property type="match status" value="1"/>
</dbReference>
<proteinExistence type="inferred from homology"/>
<comment type="similarity">
    <text evidence="1">Belongs to the peptidase C48 family.</text>
</comment>
<dbReference type="GO" id="GO:0008234">
    <property type="term" value="F:cysteine-type peptidase activity"/>
    <property type="evidence" value="ECO:0007669"/>
    <property type="project" value="UniProtKB-KW"/>
</dbReference>
<evidence type="ECO:0000259" key="5">
    <source>
        <dbReference type="PROSITE" id="PS50600"/>
    </source>
</evidence>
<dbReference type="InterPro" id="IPR003653">
    <property type="entry name" value="Peptidase_C48_C"/>
</dbReference>
<dbReference type="Proteomes" id="UP000826195">
    <property type="component" value="Unassembled WGS sequence"/>
</dbReference>